<dbReference type="InterPro" id="IPR004323">
    <property type="entry name" value="Ion_tolerance_CutA"/>
</dbReference>
<dbReference type="PANTHER" id="PTHR23419:SF8">
    <property type="entry name" value="FI09726P"/>
    <property type="match status" value="1"/>
</dbReference>
<dbReference type="PANTHER" id="PTHR23419">
    <property type="entry name" value="DIVALENT CATION TOLERANCE CUTA-RELATED"/>
    <property type="match status" value="1"/>
</dbReference>
<comment type="similarity">
    <text evidence="1">Belongs to the CutA family.</text>
</comment>
<dbReference type="RefSeq" id="WP_068756139.1">
    <property type="nucleotide sequence ID" value="NZ_KQ950182.1"/>
</dbReference>
<gene>
    <name evidence="2" type="ORF">AC529_03235</name>
</gene>
<reference evidence="3" key="1">
    <citation type="journal article" date="2017" name="Acta Aliment.">
        <title>Plant polysaccharide degrading enzyme system of Thermpbifida cellulosilytica TB100 revealed by de novo genome project data.</title>
        <authorList>
            <person name="Toth A."/>
            <person name="Baka E."/>
            <person name="Luzics S."/>
            <person name="Bata-Vidacs I."/>
            <person name="Nagy I."/>
            <person name="Balint B."/>
            <person name="Herceg R."/>
            <person name="Olasz F."/>
            <person name="Wilk T."/>
            <person name="Nagy T."/>
            <person name="Kriszt B."/>
            <person name="Nagy I."/>
            <person name="Kukolya J."/>
        </authorList>
    </citation>
    <scope>NUCLEOTIDE SEQUENCE [LARGE SCALE GENOMIC DNA]</scope>
    <source>
        <strain evidence="3">TB100</strain>
    </source>
</reference>
<dbReference type="SUPFAM" id="SSF54913">
    <property type="entry name" value="GlnB-like"/>
    <property type="match status" value="1"/>
</dbReference>
<dbReference type="InterPro" id="IPR011322">
    <property type="entry name" value="N-reg_PII-like_a/b"/>
</dbReference>
<dbReference type="Pfam" id="PF03091">
    <property type="entry name" value="CutA1"/>
    <property type="match status" value="1"/>
</dbReference>
<dbReference type="STRING" id="665004.AC529_03235"/>
<protein>
    <submittedName>
        <fullName evidence="2">Divalent cation transporter</fullName>
    </submittedName>
</protein>
<dbReference type="AlphaFoldDB" id="A0A147KLF7"/>
<dbReference type="Proteomes" id="UP000074382">
    <property type="component" value="Unassembled WGS sequence"/>
</dbReference>
<sequence>MTHNEDAVGHVRVEVTAGSSEEARMLADAAVEARLAACAQISGPITSVYRWEGRVHADEEWRIVFKTADDRLAELTALLVDRHSYEVPEIVAVPVEGGNPEYLDWVTESTRPRP</sequence>
<evidence type="ECO:0000313" key="2">
    <source>
        <dbReference type="EMBL" id="KUP98165.1"/>
    </source>
</evidence>
<dbReference type="GO" id="GO:0005507">
    <property type="term" value="F:copper ion binding"/>
    <property type="evidence" value="ECO:0007669"/>
    <property type="project" value="TreeGrafter"/>
</dbReference>
<evidence type="ECO:0000256" key="1">
    <source>
        <dbReference type="ARBA" id="ARBA00010169"/>
    </source>
</evidence>
<comment type="caution">
    <text evidence="2">The sequence shown here is derived from an EMBL/GenBank/DDBJ whole genome shotgun (WGS) entry which is preliminary data.</text>
</comment>
<dbReference type="GO" id="GO:0010038">
    <property type="term" value="P:response to metal ion"/>
    <property type="evidence" value="ECO:0007669"/>
    <property type="project" value="InterPro"/>
</dbReference>
<name>A0A147KLF7_THECS</name>
<evidence type="ECO:0000313" key="3">
    <source>
        <dbReference type="Proteomes" id="UP000074382"/>
    </source>
</evidence>
<dbReference type="InterPro" id="IPR015867">
    <property type="entry name" value="N-reg_PII/ATP_PRibTrfase_C"/>
</dbReference>
<dbReference type="PATRIC" id="fig|665004.4.peg.2304"/>
<organism evidence="2 3">
    <name type="scientific">Thermobifida cellulosilytica TB100</name>
    <dbReference type="NCBI Taxonomy" id="665004"/>
    <lineage>
        <taxon>Bacteria</taxon>
        <taxon>Bacillati</taxon>
        <taxon>Actinomycetota</taxon>
        <taxon>Actinomycetes</taxon>
        <taxon>Streptosporangiales</taxon>
        <taxon>Nocardiopsidaceae</taxon>
        <taxon>Thermobifida</taxon>
    </lineage>
</organism>
<dbReference type="EMBL" id="LGEM01000015">
    <property type="protein sequence ID" value="KUP98165.1"/>
    <property type="molecule type" value="Genomic_DNA"/>
</dbReference>
<proteinExistence type="inferred from homology"/>
<accession>A0A147KLF7</accession>
<keyword evidence="3" id="KW-1185">Reference proteome</keyword>
<dbReference type="Gene3D" id="3.30.70.120">
    <property type="match status" value="1"/>
</dbReference>